<dbReference type="Proteomes" id="UP000276215">
    <property type="component" value="Unassembled WGS sequence"/>
</dbReference>
<evidence type="ECO:0000313" key="2">
    <source>
        <dbReference type="Proteomes" id="UP000276215"/>
    </source>
</evidence>
<dbReference type="SUPFAM" id="SSF52047">
    <property type="entry name" value="RNI-like"/>
    <property type="match status" value="1"/>
</dbReference>
<organism evidence="1 2">
    <name type="scientific">Choiromyces venosus 120613-1</name>
    <dbReference type="NCBI Taxonomy" id="1336337"/>
    <lineage>
        <taxon>Eukaryota</taxon>
        <taxon>Fungi</taxon>
        <taxon>Dikarya</taxon>
        <taxon>Ascomycota</taxon>
        <taxon>Pezizomycotina</taxon>
        <taxon>Pezizomycetes</taxon>
        <taxon>Pezizales</taxon>
        <taxon>Tuberaceae</taxon>
        <taxon>Choiromyces</taxon>
    </lineage>
</organism>
<dbReference type="OrthoDB" id="5311064at2759"/>
<protein>
    <recommendedName>
        <fullName evidence="3">RNI-like protein</fullName>
    </recommendedName>
</protein>
<evidence type="ECO:0000313" key="1">
    <source>
        <dbReference type="EMBL" id="RPB00153.1"/>
    </source>
</evidence>
<gene>
    <name evidence="1" type="ORF">L873DRAFT_1827662</name>
</gene>
<name>A0A3N4JPH3_9PEZI</name>
<proteinExistence type="predicted"/>
<reference evidence="1 2" key="1">
    <citation type="journal article" date="2018" name="Nat. Ecol. Evol.">
        <title>Pezizomycetes genomes reveal the molecular basis of ectomycorrhizal truffle lifestyle.</title>
        <authorList>
            <person name="Murat C."/>
            <person name="Payen T."/>
            <person name="Noel B."/>
            <person name="Kuo A."/>
            <person name="Morin E."/>
            <person name="Chen J."/>
            <person name="Kohler A."/>
            <person name="Krizsan K."/>
            <person name="Balestrini R."/>
            <person name="Da Silva C."/>
            <person name="Montanini B."/>
            <person name="Hainaut M."/>
            <person name="Levati E."/>
            <person name="Barry K.W."/>
            <person name="Belfiori B."/>
            <person name="Cichocki N."/>
            <person name="Clum A."/>
            <person name="Dockter R.B."/>
            <person name="Fauchery L."/>
            <person name="Guy J."/>
            <person name="Iotti M."/>
            <person name="Le Tacon F."/>
            <person name="Lindquist E.A."/>
            <person name="Lipzen A."/>
            <person name="Malagnac F."/>
            <person name="Mello A."/>
            <person name="Molinier V."/>
            <person name="Miyauchi S."/>
            <person name="Poulain J."/>
            <person name="Riccioni C."/>
            <person name="Rubini A."/>
            <person name="Sitrit Y."/>
            <person name="Splivallo R."/>
            <person name="Traeger S."/>
            <person name="Wang M."/>
            <person name="Zifcakova L."/>
            <person name="Wipf D."/>
            <person name="Zambonelli A."/>
            <person name="Paolocci F."/>
            <person name="Nowrousian M."/>
            <person name="Ottonello S."/>
            <person name="Baldrian P."/>
            <person name="Spatafora J.W."/>
            <person name="Henrissat B."/>
            <person name="Nagy L.G."/>
            <person name="Aury J.M."/>
            <person name="Wincker P."/>
            <person name="Grigoriev I.V."/>
            <person name="Bonfante P."/>
            <person name="Martin F.M."/>
        </authorList>
    </citation>
    <scope>NUCLEOTIDE SEQUENCE [LARGE SCALE GENOMIC DNA]</scope>
    <source>
        <strain evidence="1 2">120613-1</strain>
    </source>
</reference>
<accession>A0A3N4JPH3</accession>
<sequence>MVRDHTERAKRGVGNRAITLTEHLLEPTEDAEGPSSRASLVRELTVHNDKPRSGQGIFTVQDYVNETRDKMTSLWALRWHSYDAPTREIIDTLAQKCPNLKETYISRPIKSFPWFQTVSVPSPPELFAPILHTLKTFQCSLPQGDIDILHHILDNCKSLEVLGIAFAPTDSLNIITPRGKPWKVRLKSLELATVGLTGGAGAAARFCSSFDLGRLERLRFDRCNDIPTLLEAFSVTAGIESLKHLSIWTFTGQTDVSQIMSFIGQLGQLHPAGGLVSLELADLGAKMDLEAIGRNKRLAVLRVTEWDAFIGPPVPNHIGGDRILGLTRGRLLNAKDIENLGRNCKDLSELWVDVARGTKLDEPIISSFGSLPALKKLGLCFQPPWKPLESLGIRERKPLGTGEDVMGLDQQAILRIALLIQVHGATDLREIEVQYGCRSKPGGLPQRPCSTPNGGGRTVWRIQKREDDLQVDLLKADQLVNRYGVPIAYVFEGWS</sequence>
<keyword evidence="2" id="KW-1185">Reference proteome</keyword>
<dbReference type="Gene3D" id="3.80.10.10">
    <property type="entry name" value="Ribonuclease Inhibitor"/>
    <property type="match status" value="1"/>
</dbReference>
<evidence type="ECO:0008006" key="3">
    <source>
        <dbReference type="Google" id="ProtNLM"/>
    </source>
</evidence>
<dbReference type="AlphaFoldDB" id="A0A3N4JPH3"/>
<dbReference type="EMBL" id="ML120382">
    <property type="protein sequence ID" value="RPB00153.1"/>
    <property type="molecule type" value="Genomic_DNA"/>
</dbReference>
<dbReference type="InterPro" id="IPR032675">
    <property type="entry name" value="LRR_dom_sf"/>
</dbReference>